<dbReference type="InterPro" id="IPR003439">
    <property type="entry name" value="ABC_transporter-like_ATP-bd"/>
</dbReference>
<dbReference type="GO" id="GO:0005524">
    <property type="term" value="F:ATP binding"/>
    <property type="evidence" value="ECO:0007669"/>
    <property type="project" value="UniProtKB-KW"/>
</dbReference>
<dbReference type="InterPro" id="IPR027417">
    <property type="entry name" value="P-loop_NTPase"/>
</dbReference>
<feature type="region of interest" description="Disordered" evidence="6">
    <location>
        <begin position="250"/>
        <end position="282"/>
    </location>
</feature>
<dbReference type="InterPro" id="IPR050763">
    <property type="entry name" value="ABC_transporter_ATP-binding"/>
</dbReference>
<dbReference type="Gene3D" id="3.40.50.300">
    <property type="entry name" value="P-loop containing nucleotide triphosphate hydrolases"/>
    <property type="match status" value="1"/>
</dbReference>
<evidence type="ECO:0000256" key="5">
    <source>
        <dbReference type="ARBA" id="ARBA00022840"/>
    </source>
</evidence>
<evidence type="ECO:0000256" key="6">
    <source>
        <dbReference type="SAM" id="MobiDB-lite"/>
    </source>
</evidence>
<keyword evidence="3" id="KW-0536">Nodulation</keyword>
<dbReference type="SUPFAM" id="SSF52540">
    <property type="entry name" value="P-loop containing nucleoside triphosphate hydrolases"/>
    <property type="match status" value="1"/>
</dbReference>
<evidence type="ECO:0000313" key="8">
    <source>
        <dbReference type="EMBL" id="SPF35665.1"/>
    </source>
</evidence>
<protein>
    <submittedName>
        <fullName evidence="8">Putative Heme-transporting ATPase</fullName>
        <ecNumber evidence="8">3.6.3.41</ecNumber>
    </submittedName>
</protein>
<dbReference type="Pfam" id="PF00005">
    <property type="entry name" value="ABC_tran"/>
    <property type="match status" value="1"/>
</dbReference>
<sequence length="300" mass="32539">MNDSAIPTIAVHNVIKQFGRFAALRGVTAEFDAGRFHAILGDNGAGKTTLLRALAGLAQPTRGEISIFGKTPKAACRDIGYMAHPSLLYDEMSGMENLRYFAGLYGIACSDRNKDNRCAEVTRAVGLDPELTRPVGQYSQRRAVFARDAPAHVAGAGHSARSQSSVARRALLQRGRALGPRDGQPAQGHARRRQDDFRRDPPGPAARRCGRRIRLDAGGANRRSDGEHRAPGVSFMSILLHAKGIMERRMPPSAEPLPEKMPAARAPRTRASGAPPASRVLGNFRLQIPGRRPCSVEDER</sequence>
<name>A0A2U3K7N3_9BACT</name>
<organism evidence="8 9">
    <name type="scientific">Candidatus Sulfotelmatobacter kueseliae</name>
    <dbReference type="NCBI Taxonomy" id="2042962"/>
    <lineage>
        <taxon>Bacteria</taxon>
        <taxon>Pseudomonadati</taxon>
        <taxon>Acidobacteriota</taxon>
        <taxon>Terriglobia</taxon>
        <taxon>Terriglobales</taxon>
        <taxon>Candidatus Korobacteraceae</taxon>
        <taxon>Candidatus Sulfotelmatobacter</taxon>
    </lineage>
</organism>
<dbReference type="EMBL" id="OMOD01000049">
    <property type="protein sequence ID" value="SPF35665.1"/>
    <property type="molecule type" value="Genomic_DNA"/>
</dbReference>
<dbReference type="PROSITE" id="PS50893">
    <property type="entry name" value="ABC_TRANSPORTER_2"/>
    <property type="match status" value="1"/>
</dbReference>
<evidence type="ECO:0000259" key="7">
    <source>
        <dbReference type="PROSITE" id="PS50893"/>
    </source>
</evidence>
<proteinExistence type="inferred from homology"/>
<evidence type="ECO:0000313" key="9">
    <source>
        <dbReference type="Proteomes" id="UP000238701"/>
    </source>
</evidence>
<comment type="similarity">
    <text evidence="1">Belongs to the ABC transporter superfamily.</text>
</comment>
<reference evidence="9" key="1">
    <citation type="submission" date="2018-02" db="EMBL/GenBank/DDBJ databases">
        <authorList>
            <person name="Hausmann B."/>
        </authorList>
    </citation>
    <scope>NUCLEOTIDE SEQUENCE [LARGE SCALE GENOMIC DNA]</scope>
    <source>
        <strain evidence="9">Peat soil MAG SbA1</strain>
    </source>
</reference>
<evidence type="ECO:0000256" key="4">
    <source>
        <dbReference type="ARBA" id="ARBA00022741"/>
    </source>
</evidence>
<dbReference type="PANTHER" id="PTHR42711:SF5">
    <property type="entry name" value="ABC TRANSPORTER ATP-BINDING PROTEIN NATA"/>
    <property type="match status" value="1"/>
</dbReference>
<keyword evidence="4" id="KW-0547">Nucleotide-binding</keyword>
<evidence type="ECO:0000256" key="3">
    <source>
        <dbReference type="ARBA" id="ARBA00022458"/>
    </source>
</evidence>
<evidence type="ECO:0000256" key="2">
    <source>
        <dbReference type="ARBA" id="ARBA00022448"/>
    </source>
</evidence>
<dbReference type="PANTHER" id="PTHR42711">
    <property type="entry name" value="ABC TRANSPORTER ATP-BINDING PROTEIN"/>
    <property type="match status" value="1"/>
</dbReference>
<gene>
    <name evidence="8" type="ORF">SBA1_1420004</name>
</gene>
<accession>A0A2U3K7N3</accession>
<keyword evidence="2" id="KW-0813">Transport</keyword>
<dbReference type="GO" id="GO:0016887">
    <property type="term" value="F:ATP hydrolysis activity"/>
    <property type="evidence" value="ECO:0007669"/>
    <property type="project" value="InterPro"/>
</dbReference>
<dbReference type="Proteomes" id="UP000238701">
    <property type="component" value="Unassembled WGS sequence"/>
</dbReference>
<feature type="domain" description="ABC transporter" evidence="7">
    <location>
        <begin position="9"/>
        <end position="242"/>
    </location>
</feature>
<dbReference type="AlphaFoldDB" id="A0A2U3K7N3"/>
<dbReference type="EC" id="3.6.3.41" evidence="8"/>
<keyword evidence="8" id="KW-0378">Hydrolase</keyword>
<evidence type="ECO:0000256" key="1">
    <source>
        <dbReference type="ARBA" id="ARBA00005417"/>
    </source>
</evidence>
<feature type="region of interest" description="Disordered" evidence="6">
    <location>
        <begin position="176"/>
        <end position="229"/>
    </location>
</feature>
<keyword evidence="5" id="KW-0067">ATP-binding</keyword>